<dbReference type="eggNOG" id="COG1653">
    <property type="taxonomic scope" value="Bacteria"/>
</dbReference>
<feature type="chain" id="PRO_5044540473" evidence="1">
    <location>
        <begin position="23"/>
        <end position="441"/>
    </location>
</feature>
<dbReference type="PROSITE" id="PS51257">
    <property type="entry name" value="PROKAR_LIPOPROTEIN"/>
    <property type="match status" value="1"/>
</dbReference>
<dbReference type="InterPro" id="IPR050490">
    <property type="entry name" value="Bact_solute-bd_prot1"/>
</dbReference>
<dbReference type="InterPro" id="IPR006059">
    <property type="entry name" value="SBP"/>
</dbReference>
<dbReference type="Pfam" id="PF01547">
    <property type="entry name" value="SBP_bac_1"/>
    <property type="match status" value="1"/>
</dbReference>
<protein>
    <submittedName>
        <fullName evidence="2">Sugar ABC transporter substrate-binding protein</fullName>
    </submittedName>
</protein>
<evidence type="ECO:0000313" key="4">
    <source>
        <dbReference type="Proteomes" id="UP000029737"/>
    </source>
</evidence>
<name>A0A099D6J9_9ACTN</name>
<keyword evidence="4" id="KW-1185">Reference proteome</keyword>
<dbReference type="PANTHER" id="PTHR43649:SF12">
    <property type="entry name" value="DIACETYLCHITOBIOSE BINDING PROTEIN DASA"/>
    <property type="match status" value="1"/>
</dbReference>
<dbReference type="RefSeq" id="WP_043573222.1">
    <property type="nucleotide sequence ID" value="NZ_CP022752.1"/>
</dbReference>
<sequence>MRHRRLSGVIVLILVLTSSLLAGCAREQDDGRTLTYWASNQGNSPQQDRRILNEEFEKFTARTGIEVDVEVIGWGDLLNKILGSAVSGVGPDVVNLGNTWAASLQATGAFVPFTAERMRQLGGRERFLETSMSSTGMPGRPPSSVPLYGLSYGVFYNKAMFREAGIEQPPSNWSEFVDVARRLTRPSQEQWGMTLAGASYTENAHFAFMLGNQEGAQLFDSDGRATFASPSMVSGVQRYVELMSEYEVVNPDDAEIGSATEAVGNFATGEAGMLVAQNSAIAAIRAAGMEDSQWGVFPLPVPEPMPEGGEAVRSHVAGTNIAVYRNSENKEAAVELVEFLTSAEEQSILNEKYGSLPVVTDAYDNPAFDTEALRTFSSVLADSSKQVPMIPNENRFETTVGAAVRDLFARAGTDRSVSRSDIADVLDEAQQKMRSGGGSTR</sequence>
<evidence type="ECO:0000313" key="2">
    <source>
        <dbReference type="EMBL" id="ASU78768.1"/>
    </source>
</evidence>
<dbReference type="HOGENOM" id="CLU_031285_10_1_11"/>
<dbReference type="Gene3D" id="3.40.190.10">
    <property type="entry name" value="Periplasmic binding protein-like II"/>
    <property type="match status" value="1"/>
</dbReference>
<evidence type="ECO:0000313" key="3">
    <source>
        <dbReference type="EMBL" id="KGI81521.1"/>
    </source>
</evidence>
<feature type="signal peptide" evidence="1">
    <location>
        <begin position="1"/>
        <end position="22"/>
    </location>
</feature>
<accession>A0A099D6J9</accession>
<keyword evidence="1" id="KW-0732">Signal</keyword>
<dbReference type="SUPFAM" id="SSF53850">
    <property type="entry name" value="Periplasmic binding protein-like II"/>
    <property type="match status" value="1"/>
</dbReference>
<dbReference type="AlphaFoldDB" id="A0A099D6J9"/>
<reference evidence="3 4" key="1">
    <citation type="journal article" date="2014" name="PLoS ONE">
        <title>Identification and Characterization of a New Erythromycin Biosynthetic Gene Cluster in Actinopolyspora erythraea YIM90600, a Novel Erythronolide-Producing Halophilic Actinomycete Isolated from Salt Field.</title>
        <authorList>
            <person name="Chen D."/>
            <person name="Feng J."/>
            <person name="Huang L."/>
            <person name="Zhang Q."/>
            <person name="Wu J."/>
            <person name="Zhu X."/>
            <person name="Duan Y."/>
            <person name="Xu Z."/>
        </authorList>
    </citation>
    <scope>NUCLEOTIDE SEQUENCE [LARGE SCALE GENOMIC DNA]</scope>
    <source>
        <strain evidence="3 4">YIM90600</strain>
    </source>
</reference>
<proteinExistence type="predicted"/>
<dbReference type="Proteomes" id="UP000215043">
    <property type="component" value="Chromosome"/>
</dbReference>
<dbReference type="PANTHER" id="PTHR43649">
    <property type="entry name" value="ARABINOSE-BINDING PROTEIN-RELATED"/>
    <property type="match status" value="1"/>
</dbReference>
<dbReference type="Proteomes" id="UP000029737">
    <property type="component" value="Unassembled WGS sequence"/>
</dbReference>
<evidence type="ECO:0000256" key="1">
    <source>
        <dbReference type="SAM" id="SignalP"/>
    </source>
</evidence>
<gene>
    <name evidence="2" type="ORF">CDG81_11305</name>
    <name evidence="3" type="ORF">IL38_11370</name>
</gene>
<organism evidence="2 5">
    <name type="scientific">Actinopolyspora erythraea</name>
    <dbReference type="NCBI Taxonomy" id="414996"/>
    <lineage>
        <taxon>Bacteria</taxon>
        <taxon>Bacillati</taxon>
        <taxon>Actinomycetota</taxon>
        <taxon>Actinomycetes</taxon>
        <taxon>Actinopolysporales</taxon>
        <taxon>Actinopolysporaceae</taxon>
        <taxon>Actinopolyspora</taxon>
    </lineage>
</organism>
<dbReference type="EMBL" id="CP022752">
    <property type="protein sequence ID" value="ASU78768.1"/>
    <property type="molecule type" value="Genomic_DNA"/>
</dbReference>
<evidence type="ECO:0000313" key="5">
    <source>
        <dbReference type="Proteomes" id="UP000215043"/>
    </source>
</evidence>
<dbReference type="KEGG" id="aey:CDG81_11305"/>
<dbReference type="EMBL" id="JPMV01000018">
    <property type="protein sequence ID" value="KGI81521.1"/>
    <property type="molecule type" value="Genomic_DNA"/>
</dbReference>
<dbReference type="OrthoDB" id="9795467at2"/>
<reference evidence="2 5" key="2">
    <citation type="submission" date="2017-08" db="EMBL/GenBank/DDBJ databases">
        <title>The complete genome sequence of moderately halophilic actinomycete Actinopolyspora erythraea YIM 90600, the producer of novel erythromycin, novel actinopolysporins A-C and tubercidin.</title>
        <authorList>
            <person name="Yin M."/>
            <person name="Tang S."/>
        </authorList>
    </citation>
    <scope>NUCLEOTIDE SEQUENCE [LARGE SCALE GENOMIC DNA]</scope>
    <source>
        <strain evidence="2 5">YIM 90600</strain>
    </source>
</reference>